<gene>
    <name evidence="2" type="ORF">B0H16DRAFT_1457497</name>
</gene>
<feature type="region of interest" description="Disordered" evidence="1">
    <location>
        <begin position="356"/>
        <end position="377"/>
    </location>
</feature>
<keyword evidence="3" id="KW-1185">Reference proteome</keyword>
<name>A0AAD7J7J3_9AGAR</name>
<organism evidence="2 3">
    <name type="scientific">Mycena metata</name>
    <dbReference type="NCBI Taxonomy" id="1033252"/>
    <lineage>
        <taxon>Eukaryota</taxon>
        <taxon>Fungi</taxon>
        <taxon>Dikarya</taxon>
        <taxon>Basidiomycota</taxon>
        <taxon>Agaricomycotina</taxon>
        <taxon>Agaricomycetes</taxon>
        <taxon>Agaricomycetidae</taxon>
        <taxon>Agaricales</taxon>
        <taxon>Marasmiineae</taxon>
        <taxon>Mycenaceae</taxon>
        <taxon>Mycena</taxon>
    </lineage>
</organism>
<comment type="caution">
    <text evidence="2">The sequence shown here is derived from an EMBL/GenBank/DDBJ whole genome shotgun (WGS) entry which is preliminary data.</text>
</comment>
<evidence type="ECO:0000313" key="3">
    <source>
        <dbReference type="Proteomes" id="UP001215598"/>
    </source>
</evidence>
<feature type="compositionally biased region" description="Pro residues" evidence="1">
    <location>
        <begin position="17"/>
        <end position="48"/>
    </location>
</feature>
<reference evidence="2" key="1">
    <citation type="submission" date="2023-03" db="EMBL/GenBank/DDBJ databases">
        <title>Massive genome expansion in bonnet fungi (Mycena s.s.) driven by repeated elements and novel gene families across ecological guilds.</title>
        <authorList>
            <consortium name="Lawrence Berkeley National Laboratory"/>
            <person name="Harder C.B."/>
            <person name="Miyauchi S."/>
            <person name="Viragh M."/>
            <person name="Kuo A."/>
            <person name="Thoen E."/>
            <person name="Andreopoulos B."/>
            <person name="Lu D."/>
            <person name="Skrede I."/>
            <person name="Drula E."/>
            <person name="Henrissat B."/>
            <person name="Morin E."/>
            <person name="Kohler A."/>
            <person name="Barry K."/>
            <person name="LaButti K."/>
            <person name="Morin E."/>
            <person name="Salamov A."/>
            <person name="Lipzen A."/>
            <person name="Mereny Z."/>
            <person name="Hegedus B."/>
            <person name="Baldrian P."/>
            <person name="Stursova M."/>
            <person name="Weitz H."/>
            <person name="Taylor A."/>
            <person name="Grigoriev I.V."/>
            <person name="Nagy L.G."/>
            <person name="Martin F."/>
            <person name="Kauserud H."/>
        </authorList>
    </citation>
    <scope>NUCLEOTIDE SEQUENCE</scope>
    <source>
        <strain evidence="2">CBHHK182m</strain>
    </source>
</reference>
<dbReference type="EMBL" id="JARKIB010000043">
    <property type="protein sequence ID" value="KAJ7757926.1"/>
    <property type="molecule type" value="Genomic_DNA"/>
</dbReference>
<dbReference type="AlphaFoldDB" id="A0AAD7J7J3"/>
<dbReference type="Proteomes" id="UP001215598">
    <property type="component" value="Unassembled WGS sequence"/>
</dbReference>
<accession>A0AAD7J7J3</accession>
<proteinExistence type="predicted"/>
<evidence type="ECO:0000313" key="2">
    <source>
        <dbReference type="EMBL" id="KAJ7757926.1"/>
    </source>
</evidence>
<feature type="compositionally biased region" description="Basic residues" evidence="1">
    <location>
        <begin position="1"/>
        <end position="11"/>
    </location>
</feature>
<feature type="region of interest" description="Disordered" evidence="1">
    <location>
        <begin position="1"/>
        <end position="90"/>
    </location>
</feature>
<protein>
    <submittedName>
        <fullName evidence="2">Uncharacterized protein</fullName>
    </submittedName>
</protein>
<evidence type="ECO:0000256" key="1">
    <source>
        <dbReference type="SAM" id="MobiDB-lite"/>
    </source>
</evidence>
<sequence length="401" mass="43546">MPRTRSHRTVTSRRSSPPVPPSPPRRESPPVPESPPPATRRRSPPVPASPLRSRRRESPPVPPSVPQTPKRARPAGRPPSPLSPTGVHLKTDNPVRAICWTEDGKPPKRLTIYPRCDSGVRLADNKVVLGAHCVEIGNTVQRFIMLSRQGGRPVGFWSTIRWGSAIPVRREGHILLLRYKGVFKLADWEEIILCVHGSPPEQVEAKTSPKSDSHVECTPSAFFPTPQCRQWLAQQRGEILSSFFFLLRQRPRSAASLPGQFCGAFPGPGRRTPAPISGPSSGYSTYTPCIANLASANFGGAAPNRGHLESAAFPPRYTAKKKWRHTLGHLELVVRIPSVSRCSLVAERALQGINSAGEQGGAGEEKSGGDGCVQTPAPAVGRVPVPVLTRNLIRPSQKLKA</sequence>